<dbReference type="Proteomes" id="UP000007967">
    <property type="component" value="Chromosome"/>
</dbReference>
<dbReference type="AlphaFoldDB" id="D2PMG8"/>
<dbReference type="GO" id="GO:0003824">
    <property type="term" value="F:catalytic activity"/>
    <property type="evidence" value="ECO:0007669"/>
    <property type="project" value="InterPro"/>
</dbReference>
<dbReference type="STRING" id="479435.Kfla_1617"/>
<sequence>MRVNSVHLDTKHRFSKPAVPEVRLIEGVGVEGDAHSGATVQHLHLVRKDASAPNLRQVHLIQSELFEELAGAGYAVQPGDLGENITTTGVDLFALPTGTTLHLGDTAVLTLTGLRNPCRQIDKFRTGLLKQVLHKAPGGTVVRRVGVMSVVTTGGTVRPGDPLRLVIPAEPHKPLGLV</sequence>
<reference evidence="3" key="1">
    <citation type="submission" date="2009-09" db="EMBL/GenBank/DDBJ databases">
        <title>The complete genome of Kribbella flavida DSM 17836.</title>
        <authorList>
            <consortium name="US DOE Joint Genome Institute (JGI-PGF)"/>
            <person name="Lucas S."/>
            <person name="Copeland A."/>
            <person name="Lapidus A."/>
            <person name="Glavina del Rio T."/>
            <person name="Dalin E."/>
            <person name="Tice H."/>
            <person name="Bruce D."/>
            <person name="Goodwin L."/>
            <person name="Pitluck S."/>
            <person name="Kyrpides N."/>
            <person name="Mavromatis K."/>
            <person name="Ivanova N."/>
            <person name="Saunders E."/>
            <person name="Brettin T."/>
            <person name="Detter J.C."/>
            <person name="Han C."/>
            <person name="Larimer F."/>
            <person name="Land M."/>
            <person name="Hauser L."/>
            <person name="Markowitz V."/>
            <person name="Cheng J.-F."/>
            <person name="Hugenholtz P."/>
            <person name="Woyke T."/>
            <person name="Wu D."/>
            <person name="Pukall R."/>
            <person name="Klenk H.-P."/>
            <person name="Eisen J.A."/>
        </authorList>
    </citation>
    <scope>NUCLEOTIDE SEQUENCE [LARGE SCALE GENOMIC DNA]</scope>
    <source>
        <strain evidence="3">DSM 17836 / JCM 10339 / NBRC 14399</strain>
    </source>
</reference>
<dbReference type="eggNOG" id="COG2258">
    <property type="taxonomic scope" value="Bacteria"/>
</dbReference>
<dbReference type="GO" id="GO:0030151">
    <property type="term" value="F:molybdenum ion binding"/>
    <property type="evidence" value="ECO:0007669"/>
    <property type="project" value="InterPro"/>
</dbReference>
<gene>
    <name evidence="2" type="ordered locus">Kfla_1617</name>
</gene>
<feature type="domain" description="MOSC" evidence="1">
    <location>
        <begin position="16"/>
        <end position="166"/>
    </location>
</feature>
<reference evidence="2 3" key="2">
    <citation type="journal article" date="2010" name="Stand. Genomic Sci.">
        <title>Complete genome sequence of Kribbella flavida type strain (IFO 14399).</title>
        <authorList>
            <person name="Pukall R."/>
            <person name="Lapidus A."/>
            <person name="Glavina Del Rio T."/>
            <person name="Copeland A."/>
            <person name="Tice H."/>
            <person name="Cheng J.-F."/>
            <person name="Lucas S."/>
            <person name="Chen F."/>
            <person name="Nolan M."/>
            <person name="LaButti K."/>
            <person name="Pati A."/>
            <person name="Ivanova N."/>
            <person name="Mavrommatis K."/>
            <person name="Mikhailova N."/>
            <person name="Pitluck S."/>
            <person name="Bruce D."/>
            <person name="Goodwin L."/>
            <person name="Land M."/>
            <person name="Hauser L."/>
            <person name="Chang Y.-J."/>
            <person name="Jeffries C.D."/>
            <person name="Chen A."/>
            <person name="Palaniappan K."/>
            <person name="Chain P."/>
            <person name="Rohde M."/>
            <person name="Goeker M."/>
            <person name="Bristow J."/>
            <person name="Eisen J.A."/>
            <person name="Markowitz V."/>
            <person name="Hugenholtz P."/>
            <person name="Kyrpides N.C."/>
            <person name="Klenk H.-P."/>
            <person name="Brettin T."/>
        </authorList>
    </citation>
    <scope>NUCLEOTIDE SEQUENCE [LARGE SCALE GENOMIC DNA]</scope>
    <source>
        <strain evidence="3">DSM 17836 / JCM 10339 / NBRC 14399</strain>
    </source>
</reference>
<keyword evidence="3" id="KW-1185">Reference proteome</keyword>
<evidence type="ECO:0000259" key="1">
    <source>
        <dbReference type="PROSITE" id="PS51340"/>
    </source>
</evidence>
<dbReference type="PROSITE" id="PS51340">
    <property type="entry name" value="MOSC"/>
    <property type="match status" value="1"/>
</dbReference>
<dbReference type="HOGENOM" id="CLU_092690_0_0_11"/>
<organism evidence="2 3">
    <name type="scientific">Kribbella flavida (strain DSM 17836 / JCM 10339 / NBRC 14399)</name>
    <dbReference type="NCBI Taxonomy" id="479435"/>
    <lineage>
        <taxon>Bacteria</taxon>
        <taxon>Bacillati</taxon>
        <taxon>Actinomycetota</taxon>
        <taxon>Actinomycetes</taxon>
        <taxon>Propionibacteriales</taxon>
        <taxon>Kribbellaceae</taxon>
        <taxon>Kribbella</taxon>
    </lineage>
</organism>
<dbReference type="KEGG" id="kfl:Kfla_1617"/>
<dbReference type="OrthoDB" id="9786134at2"/>
<dbReference type="Gene3D" id="2.40.33.20">
    <property type="entry name" value="PK beta-barrel domain-like"/>
    <property type="match status" value="1"/>
</dbReference>
<name>D2PMG8_KRIFD</name>
<dbReference type="Pfam" id="PF03473">
    <property type="entry name" value="MOSC"/>
    <property type="match status" value="1"/>
</dbReference>
<dbReference type="PANTHER" id="PTHR36930">
    <property type="entry name" value="METAL-SULFUR CLUSTER BIOSYNTHESIS PROTEINS YUAD-RELATED"/>
    <property type="match status" value="1"/>
</dbReference>
<evidence type="ECO:0000313" key="3">
    <source>
        <dbReference type="Proteomes" id="UP000007967"/>
    </source>
</evidence>
<dbReference type="GO" id="GO:0030170">
    <property type="term" value="F:pyridoxal phosphate binding"/>
    <property type="evidence" value="ECO:0007669"/>
    <property type="project" value="InterPro"/>
</dbReference>
<accession>D2PMG8</accession>
<dbReference type="RefSeq" id="WP_012919268.1">
    <property type="nucleotide sequence ID" value="NC_013729.1"/>
</dbReference>
<dbReference type="PANTHER" id="PTHR36930:SF1">
    <property type="entry name" value="MOSC DOMAIN-CONTAINING PROTEIN"/>
    <property type="match status" value="1"/>
</dbReference>
<dbReference type="InterPro" id="IPR005302">
    <property type="entry name" value="MoCF_Sase_C"/>
</dbReference>
<proteinExistence type="predicted"/>
<protein>
    <submittedName>
        <fullName evidence="2">MOSC domain containing protein</fullName>
    </submittedName>
</protein>
<dbReference type="EMBL" id="CP001736">
    <property type="protein sequence ID" value="ADB30712.1"/>
    <property type="molecule type" value="Genomic_DNA"/>
</dbReference>
<dbReference type="InterPro" id="IPR011037">
    <property type="entry name" value="Pyrv_Knase-like_insert_dom_sf"/>
</dbReference>
<dbReference type="SUPFAM" id="SSF50800">
    <property type="entry name" value="PK beta-barrel domain-like"/>
    <property type="match status" value="1"/>
</dbReference>
<dbReference type="InterPro" id="IPR052716">
    <property type="entry name" value="MOSC_domain"/>
</dbReference>
<evidence type="ECO:0000313" key="2">
    <source>
        <dbReference type="EMBL" id="ADB30712.1"/>
    </source>
</evidence>